<dbReference type="InterPro" id="IPR001647">
    <property type="entry name" value="HTH_TetR"/>
</dbReference>
<proteinExistence type="predicted"/>
<evidence type="ECO:0000313" key="3">
    <source>
        <dbReference type="EMBL" id="QXV72143.1"/>
    </source>
</evidence>
<dbReference type="PROSITE" id="PS50977">
    <property type="entry name" value="HTH_TETR_2"/>
    <property type="match status" value="1"/>
</dbReference>
<dbReference type="Proteomes" id="UP000828192">
    <property type="component" value="Segment"/>
</dbReference>
<accession>A0AAE7VJV5</accession>
<dbReference type="Gene3D" id="1.10.357.10">
    <property type="entry name" value="Tetracycline Repressor, domain 2"/>
    <property type="match status" value="1"/>
</dbReference>
<dbReference type="SUPFAM" id="SSF46689">
    <property type="entry name" value="Homeodomain-like"/>
    <property type="match status" value="1"/>
</dbReference>
<dbReference type="Pfam" id="PF00440">
    <property type="entry name" value="TetR_N"/>
    <property type="match status" value="1"/>
</dbReference>
<dbReference type="InterPro" id="IPR009057">
    <property type="entry name" value="Homeodomain-like_sf"/>
</dbReference>
<name>A0AAE7VJV5_9CAUD</name>
<evidence type="ECO:0000259" key="2">
    <source>
        <dbReference type="PROSITE" id="PS50977"/>
    </source>
</evidence>
<evidence type="ECO:0000256" key="1">
    <source>
        <dbReference type="ARBA" id="ARBA00023125"/>
    </source>
</evidence>
<keyword evidence="4" id="KW-1185">Reference proteome</keyword>
<organism evidence="3 4">
    <name type="scientific">Klebsiella phage Geezett</name>
    <dbReference type="NCBI Taxonomy" id="2861002"/>
    <lineage>
        <taxon>Viruses</taxon>
        <taxon>Duplodnaviria</taxon>
        <taxon>Heunggongvirae</taxon>
        <taxon>Uroviricota</taxon>
        <taxon>Caudoviricetes</taxon>
        <taxon>Jameshumphriesvirinae</taxon>
        <taxon>Geezettvirus</taxon>
        <taxon>Geezettvirus geezett</taxon>
    </lineage>
</organism>
<sequence length="106" mass="11587">MPYCNKLPNGTEIMSKDNILEVAFTMAQRDGFGTLTRDGVAAEAGVAMGSINHHWKVMSALRDAVMQRAVEEENLEIIAQGIALGDKIANSAPREIRVKAVNEYLL</sequence>
<evidence type="ECO:0000313" key="4">
    <source>
        <dbReference type="Proteomes" id="UP000828192"/>
    </source>
</evidence>
<dbReference type="GO" id="GO:0003677">
    <property type="term" value="F:DNA binding"/>
    <property type="evidence" value="ECO:0007669"/>
    <property type="project" value="UniProtKB-KW"/>
</dbReference>
<gene>
    <name evidence="3" type="ORF">Geezett_071</name>
</gene>
<feature type="domain" description="HTH tetR-type" evidence="2">
    <location>
        <begin position="13"/>
        <end position="73"/>
    </location>
</feature>
<reference evidence="3" key="1">
    <citation type="journal article" date="2021" name="Microbiol. Resour. Announc.">
        <title>Complete Genome Sequence of the Virulent Klebsiella pneumoniae Phage Geezett Infecting Multidrug-Resistant Clinical Strains.</title>
        <authorList>
            <person name="Loh B."/>
            <person name="Zhang L."/>
            <person name="Hua X."/>
            <person name="Yu Y."/>
            <person name="Ma L."/>
            <person name="Wang X."/>
            <person name="Manohar P."/>
            <person name="Nachimuthu R."/>
            <person name="Martins W.M.B.S."/>
            <person name="Toleman M.A."/>
            <person name="Leptihn S."/>
        </authorList>
    </citation>
    <scope>NUCLEOTIDE SEQUENCE</scope>
</reference>
<protein>
    <submittedName>
        <fullName evidence="3">TetR family transcriptional regulator</fullName>
    </submittedName>
</protein>
<keyword evidence="1" id="KW-0238">DNA-binding</keyword>
<dbReference type="EMBL" id="MZ504995">
    <property type="protein sequence ID" value="QXV72143.1"/>
    <property type="molecule type" value="Genomic_DNA"/>
</dbReference>